<evidence type="ECO:0000256" key="1">
    <source>
        <dbReference type="ARBA" id="ARBA00005690"/>
    </source>
</evidence>
<keyword evidence="4" id="KW-0862">Zinc</keyword>
<dbReference type="GO" id="GO:0003677">
    <property type="term" value="F:DNA binding"/>
    <property type="evidence" value="ECO:0007669"/>
    <property type="project" value="UniProtKB-KW"/>
</dbReference>
<dbReference type="FunFam" id="2.40.50.140:FF:000041">
    <property type="entry name" value="Replication protein A subunit"/>
    <property type="match status" value="1"/>
</dbReference>
<evidence type="ECO:0000313" key="7">
    <source>
        <dbReference type="EMBL" id="CAF4064402.1"/>
    </source>
</evidence>
<dbReference type="SUPFAM" id="SSF50249">
    <property type="entry name" value="Nucleic acid-binding proteins"/>
    <property type="match status" value="3"/>
</dbReference>
<dbReference type="EMBL" id="CAJOBJ010006588">
    <property type="protein sequence ID" value="CAF4064402.1"/>
    <property type="molecule type" value="Genomic_DNA"/>
</dbReference>
<dbReference type="Proteomes" id="UP000681720">
    <property type="component" value="Unassembled WGS sequence"/>
</dbReference>
<dbReference type="GO" id="GO:0008270">
    <property type="term" value="F:zinc ion binding"/>
    <property type="evidence" value="ECO:0007669"/>
    <property type="project" value="UniProtKB-KW"/>
</dbReference>
<dbReference type="GO" id="GO:0006260">
    <property type="term" value="P:DNA replication"/>
    <property type="evidence" value="ECO:0007669"/>
    <property type="project" value="InterPro"/>
</dbReference>
<accession>A0A8S2PR48</accession>
<comment type="caution">
    <text evidence="7">The sequence shown here is derived from an EMBL/GenBank/DDBJ whole genome shotgun (WGS) entry which is preliminary data.</text>
</comment>
<dbReference type="AlphaFoldDB" id="A0A8S2PR48"/>
<proteinExistence type="inferred from homology"/>
<dbReference type="Gene3D" id="2.40.50.140">
    <property type="entry name" value="Nucleic acid-binding proteins"/>
    <property type="match status" value="3"/>
</dbReference>
<keyword evidence="2" id="KW-0479">Metal-binding</keyword>
<dbReference type="GO" id="GO:0005634">
    <property type="term" value="C:nucleus"/>
    <property type="evidence" value="ECO:0007669"/>
    <property type="project" value="InterPro"/>
</dbReference>
<sequence length="646" mass="72938">MMNEHFPMLTMGGLNEYIKGRKGYSSILQVLDVRLIKAKEAENTSSDKRYRLILSDGRNFFSSCVLGADMIDLVKNDILKNNSVIRVNQVDVCNAGVKGDRVILIIRDVTVVLSDCEKIGDPVQLDNHDSIQRTAISLNIPKIQCFSTVSKSGLAKKNSNGEWQADDKNSIEVVLEKPKINANEMCNINVLDPFRTEWMIKARVVNKSYIREYSNMNRSGKVFNVGLVDSSGEIRAVGFDHLAERFYATLEIEKAESFDNTMRSIIGIKGAKICDFHGISKMMKGIKDIAADEFCNRSDYLRSFMKIIVLKNAYFIGRSLSAIDSTIIRFDLPCTDRIIKLETLRKSIFPSSNVSCLTTTSQIDWSIVTIDQVIATEPDTMKHKNTQYFYIKGYCSVIEQDHAIYMCCIVDHTGELNVCMFGSAAESLLEISPDVFHQYKEDSKTTNFEEIIMRGAAKNQIFNISSKVVEYHMEILDESQKCEKRSPSCLNSPGEIIDEKDNNNLEISHNWISVKHCRSKLKKMRICSNFDNEVSSEADEESSISGDEEYSAFETSSNDAFQGSSVSTQTSADVSTVATQTPWTIYLEQKSNTNYVAMDDSDKILSNIDTFHKLYNNDSLDNHIVESDPAYICDDQLYEFLNKTGK</sequence>
<dbReference type="Pfam" id="PF04057">
    <property type="entry name" value="Rep-A_N"/>
    <property type="match status" value="1"/>
</dbReference>
<evidence type="ECO:0000313" key="8">
    <source>
        <dbReference type="Proteomes" id="UP000681720"/>
    </source>
</evidence>
<evidence type="ECO:0000259" key="6">
    <source>
        <dbReference type="Pfam" id="PF04057"/>
    </source>
</evidence>
<evidence type="ECO:0000256" key="4">
    <source>
        <dbReference type="ARBA" id="ARBA00022833"/>
    </source>
</evidence>
<feature type="domain" description="Replication factor-A protein 1 N-terminal" evidence="6">
    <location>
        <begin position="10"/>
        <end position="113"/>
    </location>
</feature>
<keyword evidence="5" id="KW-0238">DNA-binding</keyword>
<protein>
    <recommendedName>
        <fullName evidence="6">Replication factor-A protein 1 N-terminal domain-containing protein</fullName>
    </recommendedName>
</protein>
<reference evidence="7" key="1">
    <citation type="submission" date="2021-02" db="EMBL/GenBank/DDBJ databases">
        <authorList>
            <person name="Nowell W R."/>
        </authorList>
    </citation>
    <scope>NUCLEOTIDE SEQUENCE</scope>
</reference>
<comment type="similarity">
    <text evidence="1">Belongs to the replication factor A protein 1 family.</text>
</comment>
<evidence type="ECO:0000256" key="2">
    <source>
        <dbReference type="ARBA" id="ARBA00022723"/>
    </source>
</evidence>
<keyword evidence="3" id="KW-0863">Zinc-finger</keyword>
<dbReference type="InterPro" id="IPR007199">
    <property type="entry name" value="Rep_factor-A_N"/>
</dbReference>
<dbReference type="InterPro" id="IPR012340">
    <property type="entry name" value="NA-bd_OB-fold"/>
</dbReference>
<name>A0A8S2PR48_9BILA</name>
<gene>
    <name evidence="7" type="ORF">GIL414_LOCUS15148</name>
</gene>
<organism evidence="7 8">
    <name type="scientific">Rotaria magnacalcarata</name>
    <dbReference type="NCBI Taxonomy" id="392030"/>
    <lineage>
        <taxon>Eukaryota</taxon>
        <taxon>Metazoa</taxon>
        <taxon>Spiralia</taxon>
        <taxon>Gnathifera</taxon>
        <taxon>Rotifera</taxon>
        <taxon>Eurotatoria</taxon>
        <taxon>Bdelloidea</taxon>
        <taxon>Philodinida</taxon>
        <taxon>Philodinidae</taxon>
        <taxon>Rotaria</taxon>
    </lineage>
</organism>
<evidence type="ECO:0000256" key="5">
    <source>
        <dbReference type="ARBA" id="ARBA00023125"/>
    </source>
</evidence>
<evidence type="ECO:0000256" key="3">
    <source>
        <dbReference type="ARBA" id="ARBA00022771"/>
    </source>
</evidence>